<gene>
    <name evidence="2" type="ORF">ESV85_07945</name>
</gene>
<comment type="caution">
    <text evidence="2">The sequence shown here is derived from an EMBL/GenBank/DDBJ whole genome shotgun (WGS) entry which is preliminary data.</text>
</comment>
<dbReference type="EMBL" id="VORW01000003">
    <property type="protein sequence ID" value="TXE12540.1"/>
    <property type="molecule type" value="Genomic_DNA"/>
</dbReference>
<keyword evidence="1" id="KW-0812">Transmembrane</keyword>
<keyword evidence="1" id="KW-0472">Membrane</keyword>
<protein>
    <submittedName>
        <fullName evidence="2">Uncharacterized protein</fullName>
    </submittedName>
</protein>
<organism evidence="2 3">
    <name type="scientific">Algoriphagus aquimarinus</name>
    <dbReference type="NCBI Taxonomy" id="237018"/>
    <lineage>
        <taxon>Bacteria</taxon>
        <taxon>Pseudomonadati</taxon>
        <taxon>Bacteroidota</taxon>
        <taxon>Cytophagia</taxon>
        <taxon>Cytophagales</taxon>
        <taxon>Cyclobacteriaceae</taxon>
        <taxon>Algoriphagus</taxon>
    </lineage>
</organism>
<sequence length="289" mass="33258">MNDVDVFEMPSWTPYEGSDSHEGQGSFSSYVAGWLGYLQMKPIHWIGLLIGIFGLIFSSVLDVFFGKTWILLYGIFSGIIGVFALLTGLGLFGDYLVKKAKKELQGKIKNALPHALLDDVEKFADLEVNQVKKMIINSWTSALLMINEIFLRQIRRLNFDLLYSSPELINRRITSMVYQLNGIQNTLCKAKQKETAEEITISTRIKQSALIASMMPSTLWWDAEDLKVRRQENLIACGQFTTCYNLIKYIQDLPEEYQTEKVKMLEKVLVKDWKKFEDDPLLFVKERQS</sequence>
<evidence type="ECO:0000313" key="2">
    <source>
        <dbReference type="EMBL" id="TXE12540.1"/>
    </source>
</evidence>
<dbReference type="Proteomes" id="UP000321935">
    <property type="component" value="Unassembled WGS sequence"/>
</dbReference>
<accession>A0A5C7AV39</accession>
<evidence type="ECO:0000313" key="3">
    <source>
        <dbReference type="Proteomes" id="UP000321935"/>
    </source>
</evidence>
<name>A0A5C7AV39_9BACT</name>
<reference evidence="2 3" key="1">
    <citation type="submission" date="2019-08" db="EMBL/GenBank/DDBJ databases">
        <title>Genomes sequence of Algoriphagus aquimarinus ACAM450.</title>
        <authorList>
            <person name="Bowman J.P."/>
        </authorList>
    </citation>
    <scope>NUCLEOTIDE SEQUENCE [LARGE SCALE GENOMIC DNA]</scope>
    <source>
        <strain evidence="2 3">ACAM 450</strain>
    </source>
</reference>
<feature type="transmembrane region" description="Helical" evidence="1">
    <location>
        <begin position="45"/>
        <end position="65"/>
    </location>
</feature>
<keyword evidence="1" id="KW-1133">Transmembrane helix</keyword>
<dbReference type="OrthoDB" id="9813090at2"/>
<proteinExistence type="predicted"/>
<dbReference type="AlphaFoldDB" id="A0A5C7AV39"/>
<evidence type="ECO:0000256" key="1">
    <source>
        <dbReference type="SAM" id="Phobius"/>
    </source>
</evidence>
<dbReference type="RefSeq" id="WP_146916392.1">
    <property type="nucleotide sequence ID" value="NZ_VORW01000003.1"/>
</dbReference>
<feature type="transmembrane region" description="Helical" evidence="1">
    <location>
        <begin position="71"/>
        <end position="97"/>
    </location>
</feature>